<dbReference type="HAMAP" id="MF_00115">
    <property type="entry name" value="MscL"/>
    <property type="match status" value="1"/>
</dbReference>
<feature type="transmembrane region" description="Helical" evidence="10">
    <location>
        <begin position="20"/>
        <end position="38"/>
    </location>
</feature>
<evidence type="ECO:0000256" key="10">
    <source>
        <dbReference type="HAMAP-Rule" id="MF_00115"/>
    </source>
</evidence>
<keyword evidence="5 10" id="KW-0812">Transmembrane</keyword>
<comment type="caution">
    <text evidence="11">The sequence shown here is derived from an EMBL/GenBank/DDBJ whole genome shotgun (WGS) entry which is preliminary data.</text>
</comment>
<keyword evidence="7 10" id="KW-0406">Ion transport</keyword>
<comment type="subcellular location">
    <subcellularLocation>
        <location evidence="1 10">Cell membrane</location>
        <topology evidence="1 10">Multi-pass membrane protein</topology>
    </subcellularLocation>
</comment>
<dbReference type="InterPro" id="IPR036019">
    <property type="entry name" value="MscL_channel"/>
</dbReference>
<dbReference type="PANTHER" id="PTHR30266">
    <property type="entry name" value="MECHANOSENSITIVE CHANNEL MSCL"/>
    <property type="match status" value="1"/>
</dbReference>
<dbReference type="EMBL" id="VUNE01000001">
    <property type="protein sequence ID" value="MST61684.1"/>
    <property type="molecule type" value="Genomic_DNA"/>
</dbReference>
<evidence type="ECO:0000256" key="1">
    <source>
        <dbReference type="ARBA" id="ARBA00004651"/>
    </source>
</evidence>
<feature type="transmembrane region" description="Helical" evidence="10">
    <location>
        <begin position="71"/>
        <end position="93"/>
    </location>
</feature>
<comment type="similarity">
    <text evidence="2 10">Belongs to the MscL family.</text>
</comment>
<dbReference type="GO" id="GO:0008381">
    <property type="term" value="F:mechanosensitive monoatomic ion channel activity"/>
    <property type="evidence" value="ECO:0007669"/>
    <property type="project" value="UniProtKB-UniRule"/>
</dbReference>
<dbReference type="NCBIfam" id="TIGR00220">
    <property type="entry name" value="mscL"/>
    <property type="match status" value="1"/>
</dbReference>
<protein>
    <recommendedName>
        <fullName evidence="10">Large-conductance mechanosensitive channel</fullName>
    </recommendedName>
</protein>
<dbReference type="NCBIfam" id="NF001843">
    <property type="entry name" value="PRK00567.1-4"/>
    <property type="match status" value="1"/>
</dbReference>
<comment type="function">
    <text evidence="10">Channel that opens in response to stretch forces in the membrane lipid bilayer. May participate in the regulation of osmotic pressure changes within the cell.</text>
</comment>
<keyword evidence="3 10" id="KW-0813">Transport</keyword>
<dbReference type="InterPro" id="IPR019823">
    <property type="entry name" value="Mechanosensitive_channel_CS"/>
</dbReference>
<gene>
    <name evidence="10 11" type="primary">mscL</name>
    <name evidence="11" type="ORF">FYJ71_01680</name>
</gene>
<dbReference type="GO" id="GO:0005886">
    <property type="term" value="C:plasma membrane"/>
    <property type="evidence" value="ECO:0007669"/>
    <property type="project" value="UniProtKB-SubCell"/>
</dbReference>
<dbReference type="SUPFAM" id="SSF81330">
    <property type="entry name" value="Gated mechanosensitive channel"/>
    <property type="match status" value="1"/>
</dbReference>
<evidence type="ECO:0000256" key="8">
    <source>
        <dbReference type="ARBA" id="ARBA00023136"/>
    </source>
</evidence>
<evidence type="ECO:0000256" key="2">
    <source>
        <dbReference type="ARBA" id="ARBA00007254"/>
    </source>
</evidence>
<dbReference type="Proteomes" id="UP000440713">
    <property type="component" value="Unassembled WGS sequence"/>
</dbReference>
<accession>A0A6N7XE53</accession>
<evidence type="ECO:0000313" key="12">
    <source>
        <dbReference type="Proteomes" id="UP000440713"/>
    </source>
</evidence>
<dbReference type="Gene3D" id="1.10.1200.120">
    <property type="entry name" value="Large-conductance mechanosensitive channel, MscL, domain 1"/>
    <property type="match status" value="1"/>
</dbReference>
<keyword evidence="4 10" id="KW-1003">Cell membrane</keyword>
<evidence type="ECO:0000256" key="7">
    <source>
        <dbReference type="ARBA" id="ARBA00023065"/>
    </source>
</evidence>
<evidence type="ECO:0000256" key="5">
    <source>
        <dbReference type="ARBA" id="ARBA00022692"/>
    </source>
</evidence>
<sequence>MKGFMKEFKEFAMKGNVLDMAVGVVIGAAFGAIVTALVEKVIMPLVGIIAGGVDISGLAVKVGSANLEYGAFLQAIINFLIIAFSVFVFVKIINTAAGKFKKEEEAVEEVPAVDPQLELLTEIRDLLAKK</sequence>
<dbReference type="PRINTS" id="PR01264">
    <property type="entry name" value="MECHCHANNEL"/>
</dbReference>
<evidence type="ECO:0000256" key="4">
    <source>
        <dbReference type="ARBA" id="ARBA00022475"/>
    </source>
</evidence>
<dbReference type="InterPro" id="IPR037673">
    <property type="entry name" value="MSC/AndL"/>
</dbReference>
<evidence type="ECO:0000256" key="3">
    <source>
        <dbReference type="ARBA" id="ARBA00022448"/>
    </source>
</evidence>
<dbReference type="InterPro" id="IPR001185">
    <property type="entry name" value="MS_channel"/>
</dbReference>
<keyword evidence="12" id="KW-1185">Reference proteome</keyword>
<proteinExistence type="inferred from homology"/>
<comment type="subunit">
    <text evidence="10">Homopentamer.</text>
</comment>
<reference evidence="11 12" key="1">
    <citation type="submission" date="2019-08" db="EMBL/GenBank/DDBJ databases">
        <title>In-depth cultivation of the pig gut microbiome towards novel bacterial diversity and tailored functional studies.</title>
        <authorList>
            <person name="Wylensek D."/>
            <person name="Hitch T.C.A."/>
            <person name="Clavel T."/>
        </authorList>
    </citation>
    <scope>NUCLEOTIDE SEQUENCE [LARGE SCALE GENOMIC DNA]</scope>
    <source>
        <strain evidence="11 12">WCA-SAB-591-4A-A</strain>
    </source>
</reference>
<keyword evidence="6 10" id="KW-1133">Transmembrane helix</keyword>
<dbReference type="PANTHER" id="PTHR30266:SF2">
    <property type="entry name" value="LARGE-CONDUCTANCE MECHANOSENSITIVE CHANNEL"/>
    <property type="match status" value="1"/>
</dbReference>
<evidence type="ECO:0000256" key="9">
    <source>
        <dbReference type="ARBA" id="ARBA00023303"/>
    </source>
</evidence>
<organism evidence="11 12">
    <name type="scientific">Peptostreptococcus porci</name>
    <dbReference type="NCBI Taxonomy" id="2652282"/>
    <lineage>
        <taxon>Bacteria</taxon>
        <taxon>Bacillati</taxon>
        <taxon>Bacillota</taxon>
        <taxon>Clostridia</taxon>
        <taxon>Peptostreptococcales</taxon>
        <taxon>Peptostreptococcaceae</taxon>
        <taxon>Peptostreptococcus</taxon>
    </lineage>
</organism>
<keyword evidence="9 10" id="KW-0407">Ion channel</keyword>
<evidence type="ECO:0000313" key="11">
    <source>
        <dbReference type="EMBL" id="MST61684.1"/>
    </source>
</evidence>
<dbReference type="Pfam" id="PF01741">
    <property type="entry name" value="MscL"/>
    <property type="match status" value="1"/>
</dbReference>
<name>A0A6N7XE53_9FIRM</name>
<dbReference type="RefSeq" id="WP_154537078.1">
    <property type="nucleotide sequence ID" value="NZ_JAXEEZ010000230.1"/>
</dbReference>
<evidence type="ECO:0000256" key="6">
    <source>
        <dbReference type="ARBA" id="ARBA00022989"/>
    </source>
</evidence>
<dbReference type="PROSITE" id="PS01327">
    <property type="entry name" value="MSCL"/>
    <property type="match status" value="1"/>
</dbReference>
<dbReference type="AlphaFoldDB" id="A0A6N7XE53"/>
<keyword evidence="8 10" id="KW-0472">Membrane</keyword>